<accession>A0A0D2AA19</accession>
<dbReference type="EMBL" id="KN847521">
    <property type="protein sequence ID" value="KIV95798.1"/>
    <property type="molecule type" value="Genomic_DNA"/>
</dbReference>
<feature type="region of interest" description="Disordered" evidence="1">
    <location>
        <begin position="40"/>
        <end position="96"/>
    </location>
</feature>
<sequence>MASGKKRSWVKKAWERLKGGSQKGRSYRPCTLEILTDHKSSYSAATQSPDQDDSEILPASQQNQADRPSGSRASSHVKERFLSQGFSGSSNNRDRK</sequence>
<feature type="compositionally biased region" description="Polar residues" evidence="1">
    <location>
        <begin position="59"/>
        <end position="74"/>
    </location>
</feature>
<dbReference type="GeneID" id="27321253"/>
<name>A0A0D2AA19_EXOME</name>
<evidence type="ECO:0000313" key="2">
    <source>
        <dbReference type="EMBL" id="KIV95798.1"/>
    </source>
</evidence>
<dbReference type="AlphaFoldDB" id="A0A0D2AA19"/>
<dbReference type="OrthoDB" id="10617305at2759"/>
<keyword evidence="3" id="KW-1185">Reference proteome</keyword>
<feature type="compositionally biased region" description="Polar residues" evidence="1">
    <location>
        <begin position="84"/>
        <end position="96"/>
    </location>
</feature>
<dbReference type="Proteomes" id="UP000054302">
    <property type="component" value="Unassembled WGS sequence"/>
</dbReference>
<gene>
    <name evidence="2" type="ORF">PV10_03408</name>
</gene>
<reference evidence="2 3" key="1">
    <citation type="submission" date="2015-01" db="EMBL/GenBank/DDBJ databases">
        <title>The Genome Sequence of Exophiala mesophila CBS40295.</title>
        <authorList>
            <consortium name="The Broad Institute Genomics Platform"/>
            <person name="Cuomo C."/>
            <person name="de Hoog S."/>
            <person name="Gorbushina A."/>
            <person name="Stielow B."/>
            <person name="Teixiera M."/>
            <person name="Abouelleil A."/>
            <person name="Chapman S.B."/>
            <person name="Priest M."/>
            <person name="Young S.K."/>
            <person name="Wortman J."/>
            <person name="Nusbaum C."/>
            <person name="Birren B."/>
        </authorList>
    </citation>
    <scope>NUCLEOTIDE SEQUENCE [LARGE SCALE GENOMIC DNA]</scope>
    <source>
        <strain evidence="2 3">CBS 40295</strain>
    </source>
</reference>
<dbReference type="RefSeq" id="XP_016227372.1">
    <property type="nucleotide sequence ID" value="XM_016367854.1"/>
</dbReference>
<dbReference type="HOGENOM" id="CLU_2359754_0_0_1"/>
<protein>
    <submittedName>
        <fullName evidence="2">Uncharacterized protein</fullName>
    </submittedName>
</protein>
<evidence type="ECO:0000256" key="1">
    <source>
        <dbReference type="SAM" id="MobiDB-lite"/>
    </source>
</evidence>
<organism evidence="2 3">
    <name type="scientific">Exophiala mesophila</name>
    <name type="common">Black yeast-like fungus</name>
    <dbReference type="NCBI Taxonomy" id="212818"/>
    <lineage>
        <taxon>Eukaryota</taxon>
        <taxon>Fungi</taxon>
        <taxon>Dikarya</taxon>
        <taxon>Ascomycota</taxon>
        <taxon>Pezizomycotina</taxon>
        <taxon>Eurotiomycetes</taxon>
        <taxon>Chaetothyriomycetidae</taxon>
        <taxon>Chaetothyriales</taxon>
        <taxon>Herpotrichiellaceae</taxon>
        <taxon>Exophiala</taxon>
    </lineage>
</organism>
<proteinExistence type="predicted"/>
<dbReference type="VEuPathDB" id="FungiDB:PV10_03408"/>
<evidence type="ECO:0000313" key="3">
    <source>
        <dbReference type="Proteomes" id="UP000054302"/>
    </source>
</evidence>